<dbReference type="InterPro" id="IPR036772">
    <property type="entry name" value="SRCR-like_dom_sf"/>
</dbReference>
<evidence type="ECO:0000313" key="5">
    <source>
        <dbReference type="Proteomes" id="UP000747399"/>
    </source>
</evidence>
<evidence type="ECO:0000256" key="1">
    <source>
        <dbReference type="ARBA" id="ARBA00023157"/>
    </source>
</evidence>
<keyword evidence="1" id="KW-1015">Disulfide bond</keyword>
<protein>
    <recommendedName>
        <fullName evidence="3">SRCR domain-containing protein</fullName>
    </recommendedName>
</protein>
<evidence type="ECO:0000256" key="2">
    <source>
        <dbReference type="SAM" id="SignalP"/>
    </source>
</evidence>
<dbReference type="Proteomes" id="UP000747399">
    <property type="component" value="Unassembled WGS sequence"/>
</dbReference>
<dbReference type="AlphaFoldDB" id="A0A8J4BF63"/>
<evidence type="ECO:0000313" key="4">
    <source>
        <dbReference type="EMBL" id="GIL60298.1"/>
    </source>
</evidence>
<dbReference type="Gene3D" id="3.10.250.10">
    <property type="entry name" value="SRCR-like domain"/>
    <property type="match status" value="1"/>
</dbReference>
<sequence length="385" mass="41733">MTSLGQQLFHWALIAVLYLQVIGGCAESLTNFTYTQNGVRLVGGDESHGRVEVLPRQPWASKTWVQVCDSSFTDLMAENLCQILGYQFGRKYYTEAIAFPGSKVTSIKASGISCFVGSSGYRRELDEEGLISADDDAVTHQDVDTGGVSRQGRKLLAPLWGYIDAPELSPTVCQFRVGTCNPVGPVAGLQCSNLSLPSAPLPPPAPPSPPPPPPAASNLIRFLASYTSRGDGPIEPNLCNNTNTSSVCNAYGRIEIQINYTINQICQKIWVPVCNISDPTLASKVAKLACEQRFQERRLPWLPNVWYISARVSTTPFYIPSANQVVDRGDFNSTAVKRYLTINGGNVSKAKALQELRWKATSAPCRNNAMLAIGCSLASNDGAIP</sequence>
<dbReference type="EMBL" id="BNCO01000039">
    <property type="protein sequence ID" value="GIL60298.1"/>
    <property type="molecule type" value="Genomic_DNA"/>
</dbReference>
<organism evidence="4 5">
    <name type="scientific">Volvox africanus</name>
    <dbReference type="NCBI Taxonomy" id="51714"/>
    <lineage>
        <taxon>Eukaryota</taxon>
        <taxon>Viridiplantae</taxon>
        <taxon>Chlorophyta</taxon>
        <taxon>core chlorophytes</taxon>
        <taxon>Chlorophyceae</taxon>
        <taxon>CS clade</taxon>
        <taxon>Chlamydomonadales</taxon>
        <taxon>Volvocaceae</taxon>
        <taxon>Volvox</taxon>
    </lineage>
</organism>
<keyword evidence="5" id="KW-1185">Reference proteome</keyword>
<dbReference type="SUPFAM" id="SSF56487">
    <property type="entry name" value="SRCR-like"/>
    <property type="match status" value="1"/>
</dbReference>
<dbReference type="Pfam" id="PF00530">
    <property type="entry name" value="SRCR"/>
    <property type="match status" value="1"/>
</dbReference>
<feature type="domain" description="SRCR" evidence="3">
    <location>
        <begin position="39"/>
        <end position="114"/>
    </location>
</feature>
<keyword evidence="2" id="KW-0732">Signal</keyword>
<dbReference type="PROSITE" id="PS50287">
    <property type="entry name" value="SRCR_2"/>
    <property type="match status" value="1"/>
</dbReference>
<name>A0A8J4BF63_9CHLO</name>
<proteinExistence type="predicted"/>
<reference evidence="4" key="1">
    <citation type="journal article" date="2021" name="Proc. Natl. Acad. Sci. U.S.A.">
        <title>Three genomes in the algal genus Volvox reveal the fate of a haploid sex-determining region after a transition to homothallism.</title>
        <authorList>
            <person name="Yamamoto K."/>
            <person name="Hamaji T."/>
            <person name="Kawai-Toyooka H."/>
            <person name="Matsuzaki R."/>
            <person name="Takahashi F."/>
            <person name="Nishimura Y."/>
            <person name="Kawachi M."/>
            <person name="Noguchi H."/>
            <person name="Minakuchi Y."/>
            <person name="Umen J.G."/>
            <person name="Toyoda A."/>
            <person name="Nozaki H."/>
        </authorList>
    </citation>
    <scope>NUCLEOTIDE SEQUENCE</scope>
    <source>
        <strain evidence="4">NIES-3780</strain>
    </source>
</reference>
<dbReference type="GO" id="GO:0016020">
    <property type="term" value="C:membrane"/>
    <property type="evidence" value="ECO:0007669"/>
    <property type="project" value="InterPro"/>
</dbReference>
<feature type="signal peptide" evidence="2">
    <location>
        <begin position="1"/>
        <end position="26"/>
    </location>
</feature>
<evidence type="ECO:0000259" key="3">
    <source>
        <dbReference type="PROSITE" id="PS50287"/>
    </source>
</evidence>
<feature type="chain" id="PRO_5035206065" description="SRCR domain-containing protein" evidence="2">
    <location>
        <begin position="27"/>
        <end position="385"/>
    </location>
</feature>
<comment type="caution">
    <text evidence="4">The sequence shown here is derived from an EMBL/GenBank/DDBJ whole genome shotgun (WGS) entry which is preliminary data.</text>
</comment>
<dbReference type="SMART" id="SM00202">
    <property type="entry name" value="SR"/>
    <property type="match status" value="1"/>
</dbReference>
<gene>
    <name evidence="4" type="ORF">Vafri_14927</name>
</gene>
<dbReference type="InterPro" id="IPR001190">
    <property type="entry name" value="SRCR"/>
</dbReference>
<accession>A0A8J4BF63</accession>